<dbReference type="EMBL" id="LT629774">
    <property type="protein sequence ID" value="SDT05225.1"/>
    <property type="molecule type" value="Genomic_DNA"/>
</dbReference>
<evidence type="ECO:0000313" key="1">
    <source>
        <dbReference type="EMBL" id="SDT05225.1"/>
    </source>
</evidence>
<accession>A0A1H1X7A2</accession>
<dbReference type="Proteomes" id="UP000198963">
    <property type="component" value="Chromosome I"/>
</dbReference>
<sequence>MMFLFIGTLISCSSDDSESETTTGGTTTGGTTATVNLTVINSSSDAQSGYIVMMFNEEVQENQPLPEILFQEISNSEGKVSFDLEDYVTQNGSGPYYFEAFLTVTNGFSLESITHPSFTVESGQVRTTSIIVN</sequence>
<dbReference type="AlphaFoldDB" id="A0A1H1X7A2"/>
<gene>
    <name evidence="1" type="ORF">SAMN04489797_3125</name>
</gene>
<organism evidence="1 2">
    <name type="scientific">Winogradskyella sediminis</name>
    <dbReference type="NCBI Taxonomy" id="1382466"/>
    <lineage>
        <taxon>Bacteria</taxon>
        <taxon>Pseudomonadati</taxon>
        <taxon>Bacteroidota</taxon>
        <taxon>Flavobacteriia</taxon>
        <taxon>Flavobacteriales</taxon>
        <taxon>Flavobacteriaceae</taxon>
        <taxon>Winogradskyella</taxon>
    </lineage>
</organism>
<evidence type="ECO:0000313" key="2">
    <source>
        <dbReference type="Proteomes" id="UP000198963"/>
    </source>
</evidence>
<dbReference type="STRING" id="1249933.SAMN04489797_3125"/>
<protein>
    <submittedName>
        <fullName evidence="1">Uncharacterized protein</fullName>
    </submittedName>
</protein>
<dbReference type="RefSeq" id="WP_157724141.1">
    <property type="nucleotide sequence ID" value="NZ_LT629774.1"/>
</dbReference>
<keyword evidence="2" id="KW-1185">Reference proteome</keyword>
<reference evidence="1 2" key="1">
    <citation type="submission" date="2016-10" db="EMBL/GenBank/DDBJ databases">
        <authorList>
            <person name="Varghese N."/>
            <person name="Submissions S."/>
        </authorList>
    </citation>
    <scope>NUCLEOTIDE SEQUENCE [LARGE SCALE GENOMIC DNA]</scope>
    <source>
        <strain evidence="1 2">RHA_55</strain>
    </source>
</reference>
<proteinExistence type="predicted"/>
<name>A0A1H1X7A2_9FLAO</name>